<name>Q17PF7_AEDAE</name>
<sequence>MSYQLLTPLVTFIMASSLAAEDWKSPELKSFSSAQQECAVYLLLSNQTVQRYVKNGYPDEFSCRNDSVSRTQECLRTTVPKHCEGQPFERAYRSFQCYYRNYGNLLKDTVRFIPYEQVDRVQHLKESFSIANTSCAALKDFCEGHGFNVAELAEALYVLGVRTGFYDPQHGPYIDRLYTQFGSPNLLSEATRQCVNRVSQQYSTEPVLITQLFLQCVEDDISTEALFTETAKEILASNQSFCNVCETLTSSVSSSTTEMVTTTTATISTSGAPLLTTTKGPYPYRSM</sequence>
<dbReference type="PaxDb" id="7159-AAEL000319-PA"/>
<keyword evidence="4 6" id="KW-0732">Signal</keyword>
<dbReference type="PANTHER" id="PTHR11857">
    <property type="entry name" value="ODORANT BINDING PROTEIN-RELATED"/>
    <property type="match status" value="1"/>
</dbReference>
<proteinExistence type="inferred from homology"/>
<gene>
    <name evidence="7" type="ORF">AaeL_AAEL000319</name>
</gene>
<dbReference type="InterPro" id="IPR036728">
    <property type="entry name" value="PBP_GOBP_sf"/>
</dbReference>
<reference evidence="7" key="3">
    <citation type="submission" date="2012-09" db="EMBL/GenBank/DDBJ databases">
        <authorList>
            <consortium name="VectorBase"/>
        </authorList>
    </citation>
    <scope>NUCLEOTIDE SEQUENCE</scope>
    <source>
        <strain evidence="7">Liverpool</strain>
    </source>
</reference>
<evidence type="ECO:0000256" key="5">
    <source>
        <dbReference type="ARBA" id="ARBA00023157"/>
    </source>
</evidence>
<dbReference type="Gene3D" id="1.10.238.20">
    <property type="entry name" value="Pheromone/general odorant binding protein domain"/>
    <property type="match status" value="1"/>
</dbReference>
<dbReference type="EMBL" id="CH477191">
    <property type="protein sequence ID" value="EAT48659.1"/>
    <property type="molecule type" value="Genomic_DNA"/>
</dbReference>
<evidence type="ECO:0000313" key="8">
    <source>
        <dbReference type="Proteomes" id="UP000682892"/>
    </source>
</evidence>
<dbReference type="eggNOG" id="ENOG502T6WE">
    <property type="taxonomic scope" value="Eukaryota"/>
</dbReference>
<comment type="subcellular location">
    <subcellularLocation>
        <location evidence="1">Secreted</location>
    </subcellularLocation>
</comment>
<protein>
    <submittedName>
        <fullName evidence="7">AAEL000319-PA</fullName>
    </submittedName>
</protein>
<dbReference type="Proteomes" id="UP000682892">
    <property type="component" value="Unassembled WGS sequence"/>
</dbReference>
<dbReference type="GO" id="GO:0005549">
    <property type="term" value="F:odorant binding"/>
    <property type="evidence" value="ECO:0007669"/>
    <property type="project" value="InterPro"/>
</dbReference>
<organism evidence="7 8">
    <name type="scientific">Aedes aegypti</name>
    <name type="common">Yellowfever mosquito</name>
    <name type="synonym">Culex aegypti</name>
    <dbReference type="NCBI Taxonomy" id="7159"/>
    <lineage>
        <taxon>Eukaryota</taxon>
        <taxon>Metazoa</taxon>
        <taxon>Ecdysozoa</taxon>
        <taxon>Arthropoda</taxon>
        <taxon>Hexapoda</taxon>
        <taxon>Insecta</taxon>
        <taxon>Pterygota</taxon>
        <taxon>Neoptera</taxon>
        <taxon>Endopterygota</taxon>
        <taxon>Diptera</taxon>
        <taxon>Nematocera</taxon>
        <taxon>Culicoidea</taxon>
        <taxon>Culicidae</taxon>
        <taxon>Culicinae</taxon>
        <taxon>Aedini</taxon>
        <taxon>Aedes</taxon>
        <taxon>Stegomyia</taxon>
    </lineage>
</organism>
<reference evidence="7" key="1">
    <citation type="submission" date="2005-10" db="EMBL/GenBank/DDBJ databases">
        <authorList>
            <person name="Loftus B.J."/>
            <person name="Nene V.M."/>
            <person name="Hannick L.I."/>
            <person name="Bidwell S."/>
            <person name="Haas B."/>
            <person name="Amedeo P."/>
            <person name="Orvis J."/>
            <person name="Wortman J.R."/>
            <person name="White O.R."/>
            <person name="Salzberg S."/>
            <person name="Shumway M."/>
            <person name="Koo H."/>
            <person name="Zhao Y."/>
            <person name="Holmes M."/>
            <person name="Miller J."/>
            <person name="Schatz M."/>
            <person name="Pop M."/>
            <person name="Pai G."/>
            <person name="Utterback T."/>
            <person name="Rogers Y.-H."/>
            <person name="Kravitz S."/>
            <person name="Fraser C.M."/>
        </authorList>
    </citation>
    <scope>NUCLEOTIDE SEQUENCE</scope>
    <source>
        <strain evidence="7">Liverpool</strain>
    </source>
</reference>
<dbReference type="GO" id="GO:0007608">
    <property type="term" value="P:sensory perception of smell"/>
    <property type="evidence" value="ECO:0007669"/>
    <property type="project" value="TreeGrafter"/>
</dbReference>
<evidence type="ECO:0000256" key="2">
    <source>
        <dbReference type="ARBA" id="ARBA00008098"/>
    </source>
</evidence>
<evidence type="ECO:0000313" key="7">
    <source>
        <dbReference type="EMBL" id="EAT48659.1"/>
    </source>
</evidence>
<comment type="similarity">
    <text evidence="2">Belongs to the PBP/GOBP family.</text>
</comment>
<keyword evidence="5" id="KW-1015">Disulfide bond</keyword>
<reference evidence="7" key="2">
    <citation type="journal article" date="2007" name="Science">
        <title>Genome sequence of Aedes aegypti, a major arbovirus vector.</title>
        <authorList>
            <person name="Nene V."/>
            <person name="Wortman J.R."/>
            <person name="Lawson D."/>
            <person name="Haas B."/>
            <person name="Kodira C."/>
            <person name="Tu Z.J."/>
            <person name="Loftus B."/>
            <person name="Xi Z."/>
            <person name="Megy K."/>
            <person name="Grabherr M."/>
            <person name="Ren Q."/>
            <person name="Zdobnov E.M."/>
            <person name="Lobo N.F."/>
            <person name="Campbell K.S."/>
            <person name="Brown S.E."/>
            <person name="Bonaldo M.F."/>
            <person name="Zhu J."/>
            <person name="Sinkins S.P."/>
            <person name="Hogenkamp D.G."/>
            <person name="Amedeo P."/>
            <person name="Arensburger P."/>
            <person name="Atkinson P.W."/>
            <person name="Bidwell S."/>
            <person name="Biedler J."/>
            <person name="Birney E."/>
            <person name="Bruggner R.V."/>
            <person name="Costas J."/>
            <person name="Coy M.R."/>
            <person name="Crabtree J."/>
            <person name="Crawford M."/>
            <person name="Debruyn B."/>
            <person name="Decaprio D."/>
            <person name="Eiglmeier K."/>
            <person name="Eisenstadt E."/>
            <person name="El-Dorry H."/>
            <person name="Gelbart W.M."/>
            <person name="Gomes S.L."/>
            <person name="Hammond M."/>
            <person name="Hannick L.I."/>
            <person name="Hogan J.R."/>
            <person name="Holmes M.H."/>
            <person name="Jaffe D."/>
            <person name="Johnston J.S."/>
            <person name="Kennedy R.C."/>
            <person name="Koo H."/>
            <person name="Kravitz S."/>
            <person name="Kriventseva E.V."/>
            <person name="Kulp D."/>
            <person name="Labutti K."/>
            <person name="Lee E."/>
            <person name="Li S."/>
            <person name="Lovin D.D."/>
            <person name="Mao C."/>
            <person name="Mauceli E."/>
            <person name="Menck C.F."/>
            <person name="Miller J.R."/>
            <person name="Montgomery P."/>
            <person name="Mori A."/>
            <person name="Nascimento A.L."/>
            <person name="Naveira H.F."/>
            <person name="Nusbaum C."/>
            <person name="O'leary S."/>
            <person name="Orvis J."/>
            <person name="Pertea M."/>
            <person name="Quesneville H."/>
            <person name="Reidenbach K.R."/>
            <person name="Rogers Y.H."/>
            <person name="Roth C.W."/>
            <person name="Schneider J.R."/>
            <person name="Schatz M."/>
            <person name="Shumway M."/>
            <person name="Stanke M."/>
            <person name="Stinson E.O."/>
            <person name="Tubio J.M."/>
            <person name="Vanzee J.P."/>
            <person name="Verjovski-Almeida S."/>
            <person name="Werner D."/>
            <person name="White O."/>
            <person name="Wyder S."/>
            <person name="Zeng Q."/>
            <person name="Zhao Q."/>
            <person name="Zhao Y."/>
            <person name="Hill C.A."/>
            <person name="Raikhel A.S."/>
            <person name="Soares M.B."/>
            <person name="Knudson D.L."/>
            <person name="Lee N.H."/>
            <person name="Galagan J."/>
            <person name="Salzberg S.L."/>
            <person name="Paulsen I.T."/>
            <person name="Dimopoulos G."/>
            <person name="Collins F.H."/>
            <person name="Birren B."/>
            <person name="Fraser-Liggett C.M."/>
            <person name="Severson D.W."/>
        </authorList>
    </citation>
    <scope>NUCLEOTIDE SEQUENCE [LARGE SCALE GENOMIC DNA]</scope>
    <source>
        <strain evidence="7">Liverpool</strain>
    </source>
</reference>
<keyword evidence="3" id="KW-0964">Secreted</keyword>
<dbReference type="OMA" id="ADAQKEC"/>
<dbReference type="HOGENOM" id="CLU_057764_1_1_1"/>
<accession>Q17PF7</accession>
<dbReference type="GO" id="GO:0005615">
    <property type="term" value="C:extracellular space"/>
    <property type="evidence" value="ECO:0007669"/>
    <property type="project" value="TreeGrafter"/>
</dbReference>
<feature type="signal peptide" evidence="6">
    <location>
        <begin position="1"/>
        <end position="20"/>
    </location>
</feature>
<feature type="chain" id="PRO_5014308238" evidence="6">
    <location>
        <begin position="21"/>
        <end position="287"/>
    </location>
</feature>
<dbReference type="VEuPathDB" id="VectorBase:AAEL000377"/>
<evidence type="ECO:0000256" key="1">
    <source>
        <dbReference type="ARBA" id="ARBA00004613"/>
    </source>
</evidence>
<dbReference type="AlphaFoldDB" id="Q17PF7"/>
<dbReference type="PhylomeDB" id="Q17PF7"/>
<evidence type="ECO:0000256" key="3">
    <source>
        <dbReference type="ARBA" id="ARBA00022525"/>
    </source>
</evidence>
<evidence type="ECO:0000256" key="4">
    <source>
        <dbReference type="ARBA" id="ARBA00022729"/>
    </source>
</evidence>
<evidence type="ECO:0000256" key="6">
    <source>
        <dbReference type="SAM" id="SignalP"/>
    </source>
</evidence>
<dbReference type="PANTHER" id="PTHR11857:SF46">
    <property type="entry name" value="GENERAL ODORANT-BINDING PROTEIN 99A-RELATED"/>
    <property type="match status" value="1"/>
</dbReference>